<name>A0A183J7G3_9BILA</name>
<evidence type="ECO:0000259" key="1">
    <source>
        <dbReference type="Pfam" id="PF00567"/>
    </source>
</evidence>
<evidence type="ECO:0000313" key="2">
    <source>
        <dbReference type="EMBL" id="VDP43177.1"/>
    </source>
</evidence>
<dbReference type="AlphaFoldDB" id="A0A183J7G3"/>
<protein>
    <submittedName>
        <fullName evidence="4">Tudor domain-containing protein</fullName>
    </submittedName>
</protein>
<dbReference type="PANTHER" id="PTHR22948:SF29">
    <property type="entry name" value="FI02030P-RELATED"/>
    <property type="match status" value="1"/>
</dbReference>
<dbReference type="InterPro" id="IPR050621">
    <property type="entry name" value="Tudor_domain_containing"/>
</dbReference>
<evidence type="ECO:0000313" key="4">
    <source>
        <dbReference type="WBParaSite" id="SBAD_0001220501-mRNA-1"/>
    </source>
</evidence>
<organism evidence="4">
    <name type="scientific">Soboliphyme baturini</name>
    <dbReference type="NCBI Taxonomy" id="241478"/>
    <lineage>
        <taxon>Eukaryota</taxon>
        <taxon>Metazoa</taxon>
        <taxon>Ecdysozoa</taxon>
        <taxon>Nematoda</taxon>
        <taxon>Enoplea</taxon>
        <taxon>Dorylaimia</taxon>
        <taxon>Dioctophymatida</taxon>
        <taxon>Dioctophymatoidea</taxon>
        <taxon>Soboliphymatidae</taxon>
        <taxon>Soboliphyme</taxon>
    </lineage>
</organism>
<sequence>MSYFDFSANVGERLDGYVCFSEGPREFWFRPKKFEEFLNDLDNILQLYYENGGRGSLFPSLSDCQLLKVGIPCAAKLSVNDRWCRARVANQMGVVQFVDIGHKQLCLLESIKPLARQFSEFMSPAAVHCKVVNFQQLSTAGYPKLFDPVAIIIRSKVEPYRVTVESLISPPTSICRRLLNRQVKS</sequence>
<dbReference type="Proteomes" id="UP000270296">
    <property type="component" value="Unassembled WGS sequence"/>
</dbReference>
<dbReference type="Pfam" id="PF00567">
    <property type="entry name" value="TUDOR"/>
    <property type="match status" value="1"/>
</dbReference>
<dbReference type="SUPFAM" id="SSF63748">
    <property type="entry name" value="Tudor/PWWP/MBT"/>
    <property type="match status" value="1"/>
</dbReference>
<dbReference type="PANTHER" id="PTHR22948">
    <property type="entry name" value="TUDOR DOMAIN CONTAINING PROTEIN"/>
    <property type="match status" value="1"/>
</dbReference>
<dbReference type="Gene3D" id="2.30.30.140">
    <property type="match status" value="1"/>
</dbReference>
<dbReference type="EMBL" id="UZAM01016426">
    <property type="protein sequence ID" value="VDP43177.1"/>
    <property type="molecule type" value="Genomic_DNA"/>
</dbReference>
<evidence type="ECO:0000313" key="3">
    <source>
        <dbReference type="Proteomes" id="UP000270296"/>
    </source>
</evidence>
<reference evidence="4" key="1">
    <citation type="submission" date="2016-06" db="UniProtKB">
        <authorList>
            <consortium name="WormBaseParasite"/>
        </authorList>
    </citation>
    <scope>IDENTIFICATION</scope>
</reference>
<accession>A0A183J7G3</accession>
<keyword evidence="3" id="KW-1185">Reference proteome</keyword>
<gene>
    <name evidence="2" type="ORF">SBAD_LOCUS11811</name>
</gene>
<reference evidence="2 3" key="2">
    <citation type="submission" date="2018-11" db="EMBL/GenBank/DDBJ databases">
        <authorList>
            <consortium name="Pathogen Informatics"/>
        </authorList>
    </citation>
    <scope>NUCLEOTIDE SEQUENCE [LARGE SCALE GENOMIC DNA]</scope>
</reference>
<feature type="domain" description="Tudor" evidence="1">
    <location>
        <begin position="11"/>
        <end position="131"/>
    </location>
</feature>
<proteinExistence type="predicted"/>
<dbReference type="WBParaSite" id="SBAD_0001220501-mRNA-1">
    <property type="protein sequence ID" value="SBAD_0001220501-mRNA-1"/>
    <property type="gene ID" value="SBAD_0001220501"/>
</dbReference>
<dbReference type="InterPro" id="IPR002999">
    <property type="entry name" value="Tudor"/>
</dbReference>